<feature type="transmembrane region" description="Helical" evidence="1">
    <location>
        <begin position="9"/>
        <end position="30"/>
    </location>
</feature>
<protein>
    <submittedName>
        <fullName evidence="2">Erythromycin esterase family protein</fullName>
    </submittedName>
</protein>
<organism evidence="2 3">
    <name type="scientific">Rhodocytophaga rosea</name>
    <dbReference type="NCBI Taxonomy" id="2704465"/>
    <lineage>
        <taxon>Bacteria</taxon>
        <taxon>Pseudomonadati</taxon>
        <taxon>Bacteroidota</taxon>
        <taxon>Cytophagia</taxon>
        <taxon>Cytophagales</taxon>
        <taxon>Rhodocytophagaceae</taxon>
        <taxon>Rhodocytophaga</taxon>
    </lineage>
</organism>
<dbReference type="Gene3D" id="3.30.1870.10">
    <property type="entry name" value="EreA-like, domain 2"/>
    <property type="match status" value="1"/>
</dbReference>
<gene>
    <name evidence="2" type="ORF">GXP67_24195</name>
</gene>
<accession>A0A6C0GPI9</accession>
<keyword evidence="3" id="KW-1185">Reference proteome</keyword>
<evidence type="ECO:0000313" key="3">
    <source>
        <dbReference type="Proteomes" id="UP000480178"/>
    </source>
</evidence>
<evidence type="ECO:0000313" key="2">
    <source>
        <dbReference type="EMBL" id="QHT69523.1"/>
    </source>
</evidence>
<reference evidence="2 3" key="1">
    <citation type="submission" date="2020-01" db="EMBL/GenBank/DDBJ databases">
        <authorList>
            <person name="Kim M.K."/>
        </authorList>
    </citation>
    <scope>NUCLEOTIDE SEQUENCE [LARGE SCALE GENOMIC DNA]</scope>
    <source>
        <strain evidence="2 3">172606-1</strain>
    </source>
</reference>
<name>A0A6C0GPI9_9BACT</name>
<dbReference type="AlphaFoldDB" id="A0A6C0GPI9"/>
<sequence>MKKILKRTLLFIVLTPVVLTIIGFVFYWVYALLAVGGENSEHQAYLHMNKEVIQPGTENSFTLFDADFYNQQIFLLGEVHGFAIPQVLDIQLLTHLNQKVGLKYYLAEVDYSQAYFLNEYLQTGNDTLLSYVFKTWVNQNAQWGNKNFYNKIRQIRSLNQRLPADKQIKILGVDRIQDMAVTNRYLQQLLKQQNYQTGKNPLLDKIQQLTASDTISMQTWAAQANQILTDADSLSKHMLGKETFNCMFTLQNIAYYQPVVNRDSVMYLNLKALTSEFHLENEKMYGLWGFFHTMQVPIKRDHMVWPFAALLKHSQDSPFRNKVVSLNIYALDSENMMPGKMLPASIRKGKSYFNTSWANSDGPLAFVGGIKDLRAVSAESTATLFKLNGANSPYRTSSRLAETKVLIPGQSLEVADKTATTEDVFQYVILLRNGEALEPIEN</sequence>
<dbReference type="KEGG" id="rhoz:GXP67_24195"/>
<dbReference type="Proteomes" id="UP000480178">
    <property type="component" value="Chromosome"/>
</dbReference>
<keyword evidence="1" id="KW-1133">Transmembrane helix</keyword>
<dbReference type="EMBL" id="CP048222">
    <property type="protein sequence ID" value="QHT69523.1"/>
    <property type="molecule type" value="Genomic_DNA"/>
</dbReference>
<keyword evidence="1" id="KW-0812">Transmembrane</keyword>
<evidence type="ECO:0000256" key="1">
    <source>
        <dbReference type="SAM" id="Phobius"/>
    </source>
</evidence>
<keyword evidence="1" id="KW-0472">Membrane</keyword>
<proteinExistence type="predicted"/>
<dbReference type="SUPFAM" id="SSF159501">
    <property type="entry name" value="EreA/ChaN-like"/>
    <property type="match status" value="1"/>
</dbReference>
<dbReference type="RefSeq" id="WP_162445512.1">
    <property type="nucleotide sequence ID" value="NZ_CP048222.1"/>
</dbReference>